<proteinExistence type="predicted"/>
<dbReference type="Pfam" id="PF12146">
    <property type="entry name" value="Hydrolase_4"/>
    <property type="match status" value="1"/>
</dbReference>
<dbReference type="InterPro" id="IPR022742">
    <property type="entry name" value="Hydrolase_4"/>
</dbReference>
<accession>A0ABV6RFR1</accession>
<dbReference type="InterPro" id="IPR050228">
    <property type="entry name" value="Carboxylesterase_BioH"/>
</dbReference>
<dbReference type="InterPro" id="IPR029058">
    <property type="entry name" value="AB_hydrolase_fold"/>
</dbReference>
<dbReference type="PANTHER" id="PTHR43194:SF5">
    <property type="entry name" value="PIMELOYL-[ACYL-CARRIER PROTEIN] METHYL ESTER ESTERASE"/>
    <property type="match status" value="1"/>
</dbReference>
<dbReference type="GO" id="GO:0016787">
    <property type="term" value="F:hydrolase activity"/>
    <property type="evidence" value="ECO:0007669"/>
    <property type="project" value="UniProtKB-KW"/>
</dbReference>
<feature type="domain" description="Serine aminopeptidase S33" evidence="2">
    <location>
        <begin position="56"/>
        <end position="253"/>
    </location>
</feature>
<comment type="caution">
    <text evidence="3">The sequence shown here is derived from an EMBL/GenBank/DDBJ whole genome shotgun (WGS) entry which is preliminary data.</text>
</comment>
<feature type="compositionally biased region" description="Basic and acidic residues" evidence="1">
    <location>
        <begin position="335"/>
        <end position="350"/>
    </location>
</feature>
<keyword evidence="4" id="KW-1185">Reference proteome</keyword>
<evidence type="ECO:0000256" key="1">
    <source>
        <dbReference type="SAM" id="MobiDB-lite"/>
    </source>
</evidence>
<evidence type="ECO:0000313" key="3">
    <source>
        <dbReference type="EMBL" id="MFC0675846.1"/>
    </source>
</evidence>
<sequence length="373" mass="40702">MSTRRWHPDVLGEGFRGRILDLGRDEEGPVRAVAIRCVPGPPSEPVPAELDRRVPLLLVHGWSDYVLDGDVMRRFFALGLDVWGVDLRKHGRSMLPGQTPTAVRDLDEYDAEITAMLELIGPRRKPIILAHSTGGLTAVRWAQRRPGTVRALVLNSPWLEFQGGAALRRALAPAVRGRAERAPTSRILPHGQDHYARTTHALYGGEADYSLRWKPPGGHAFPACTMHAVLEAQAKLRSGGLLTVPTLVLHSDRTRFSLLRFHPGMARADTVLSVRSIASAARRLGPMVRDVAVPGARHDVFLSEAPARTRALALVTDWLRQLPDVGPTMAAQGPEDERATAQDGAERTGRDPAQGDEVRSDGDGRWRAGDGAA</sequence>
<dbReference type="Proteomes" id="UP001589793">
    <property type="component" value="Unassembled WGS sequence"/>
</dbReference>
<feature type="region of interest" description="Disordered" evidence="1">
    <location>
        <begin position="325"/>
        <end position="373"/>
    </location>
</feature>
<organism evidence="3 4">
    <name type="scientific">Brachybacterium hainanense</name>
    <dbReference type="NCBI Taxonomy" id="1541174"/>
    <lineage>
        <taxon>Bacteria</taxon>
        <taxon>Bacillati</taxon>
        <taxon>Actinomycetota</taxon>
        <taxon>Actinomycetes</taxon>
        <taxon>Micrococcales</taxon>
        <taxon>Dermabacteraceae</taxon>
        <taxon>Brachybacterium</taxon>
    </lineage>
</organism>
<dbReference type="RefSeq" id="WP_376982881.1">
    <property type="nucleotide sequence ID" value="NZ_JBHLSV010000031.1"/>
</dbReference>
<feature type="compositionally biased region" description="Basic and acidic residues" evidence="1">
    <location>
        <begin position="356"/>
        <end position="373"/>
    </location>
</feature>
<dbReference type="PANTHER" id="PTHR43194">
    <property type="entry name" value="HYDROLASE ALPHA/BETA FOLD FAMILY"/>
    <property type="match status" value="1"/>
</dbReference>
<reference evidence="3 4" key="1">
    <citation type="submission" date="2024-09" db="EMBL/GenBank/DDBJ databases">
        <authorList>
            <person name="Sun Q."/>
            <person name="Mori K."/>
        </authorList>
    </citation>
    <scope>NUCLEOTIDE SEQUENCE [LARGE SCALE GENOMIC DNA]</scope>
    <source>
        <strain evidence="3 4">CICC 10874</strain>
    </source>
</reference>
<protein>
    <submittedName>
        <fullName evidence="3">Alpha/beta hydrolase</fullName>
    </submittedName>
</protein>
<dbReference type="SUPFAM" id="SSF53474">
    <property type="entry name" value="alpha/beta-Hydrolases"/>
    <property type="match status" value="1"/>
</dbReference>
<gene>
    <name evidence="3" type="ORF">ACFFF6_17995</name>
</gene>
<dbReference type="EMBL" id="JBHLSV010000031">
    <property type="protein sequence ID" value="MFC0675846.1"/>
    <property type="molecule type" value="Genomic_DNA"/>
</dbReference>
<name>A0ABV6RFR1_9MICO</name>
<evidence type="ECO:0000259" key="2">
    <source>
        <dbReference type="Pfam" id="PF12146"/>
    </source>
</evidence>
<keyword evidence="3" id="KW-0378">Hydrolase</keyword>
<evidence type="ECO:0000313" key="4">
    <source>
        <dbReference type="Proteomes" id="UP001589793"/>
    </source>
</evidence>
<dbReference type="Gene3D" id="3.40.50.1820">
    <property type="entry name" value="alpha/beta hydrolase"/>
    <property type="match status" value="1"/>
</dbReference>